<evidence type="ECO:0000256" key="5">
    <source>
        <dbReference type="ARBA" id="ARBA00023043"/>
    </source>
</evidence>
<feature type="transmembrane region" description="Helical" evidence="9">
    <location>
        <begin position="374"/>
        <end position="399"/>
    </location>
</feature>
<keyword evidence="5 7" id="KW-0040">ANK repeat</keyword>
<evidence type="ECO:0000259" key="10">
    <source>
        <dbReference type="Pfam" id="PF13962"/>
    </source>
</evidence>
<feature type="repeat" description="ANK" evidence="7">
    <location>
        <begin position="189"/>
        <end position="221"/>
    </location>
</feature>
<dbReference type="InterPro" id="IPR026961">
    <property type="entry name" value="PGG_dom"/>
</dbReference>
<organism evidence="11 12">
    <name type="scientific">Dioscorea cayennensis subsp. rotundata</name>
    <name type="common">White Guinea yam</name>
    <name type="synonym">Dioscorea rotundata</name>
    <dbReference type="NCBI Taxonomy" id="55577"/>
    <lineage>
        <taxon>Eukaryota</taxon>
        <taxon>Viridiplantae</taxon>
        <taxon>Streptophyta</taxon>
        <taxon>Embryophyta</taxon>
        <taxon>Tracheophyta</taxon>
        <taxon>Spermatophyta</taxon>
        <taxon>Magnoliopsida</taxon>
        <taxon>Liliopsida</taxon>
        <taxon>Dioscoreales</taxon>
        <taxon>Dioscoreaceae</taxon>
        <taxon>Dioscorea</taxon>
    </lineage>
</organism>
<evidence type="ECO:0000256" key="2">
    <source>
        <dbReference type="ARBA" id="ARBA00022692"/>
    </source>
</evidence>
<evidence type="ECO:0000256" key="1">
    <source>
        <dbReference type="ARBA" id="ARBA00004141"/>
    </source>
</evidence>
<evidence type="ECO:0000313" key="11">
    <source>
        <dbReference type="Proteomes" id="UP001515500"/>
    </source>
</evidence>
<feature type="compositionally biased region" description="Low complexity" evidence="8">
    <location>
        <begin position="277"/>
        <end position="289"/>
    </location>
</feature>
<reference evidence="11" key="1">
    <citation type="submission" date="2025-05" db="UniProtKB">
        <authorList>
            <consortium name="RefSeq"/>
        </authorList>
    </citation>
    <scope>NUCLEOTIDE SEQUENCE [LARGE SCALE GENOMIC DNA]</scope>
</reference>
<protein>
    <submittedName>
        <fullName evidence="12">Ankyrin repeat-containing protein BDA1-like</fullName>
    </submittedName>
</protein>
<evidence type="ECO:0000313" key="12">
    <source>
        <dbReference type="RefSeq" id="XP_039127973.1"/>
    </source>
</evidence>
<dbReference type="InterPro" id="IPR036770">
    <property type="entry name" value="Ankyrin_rpt-contain_sf"/>
</dbReference>
<evidence type="ECO:0000256" key="4">
    <source>
        <dbReference type="ARBA" id="ARBA00022989"/>
    </source>
</evidence>
<dbReference type="SMART" id="SM00248">
    <property type="entry name" value="ANK"/>
    <property type="match status" value="5"/>
</dbReference>
<evidence type="ECO:0000256" key="8">
    <source>
        <dbReference type="SAM" id="MobiDB-lite"/>
    </source>
</evidence>
<dbReference type="PANTHER" id="PTHR24186:SF38">
    <property type="entry name" value="ANKYRIN REPEAT FAMILY PROTEIN"/>
    <property type="match status" value="1"/>
</dbReference>
<feature type="domain" description="PGG" evidence="10">
    <location>
        <begin position="315"/>
        <end position="432"/>
    </location>
</feature>
<dbReference type="PROSITE" id="PS50088">
    <property type="entry name" value="ANK_REPEAT"/>
    <property type="match status" value="2"/>
</dbReference>
<feature type="repeat" description="ANK" evidence="7">
    <location>
        <begin position="80"/>
        <end position="103"/>
    </location>
</feature>
<sequence>MSQTLDSIWTQDLEEACHTRNLFMLHSLLREDKLLLHKFSSSITASIDNPLHVAALLGHTDLTNEIIIKNPDLASDLNPRALSALHLASAHGHLEIVKLLISKVGCHLCFLKDKDGRLAIHMAALKGRIDILEELIKVCPESARALTNQNESILHLAVQFNSFEIVEFLVKKLGVDDDINKLLNLKDDKGNTILHHAVARRQLQIVKLLLSNEEAVEVNAMNYKGLTALDVLLDSPREYGDLTLGEVIRMAGGKIASEVDPQQAALETNTSRNQPCVTSTRSPSRSRVPSIYRGRRRTSQQKLKKQAKVEDSYTAGQLMVVAALIAIITFQAGLSPPAEFTQTDIGNTTRTNIITNNSNSSAAAGSAVLYSKLIGFYGFLSFDMIGLFASLSIILILICGMARKKKMMMKALIVFMWVAVFSTLLAFSAALSTFYPIKSKWIIPAMLLKSVLWILKIFMLWAFMNLAVYLLRKVGWWMKNEGDRMSNIVTKGGCLLWCMRIGVMVLIFLLVLIFTFSLVVV</sequence>
<dbReference type="SUPFAM" id="SSF48403">
    <property type="entry name" value="Ankyrin repeat"/>
    <property type="match status" value="1"/>
</dbReference>
<gene>
    <name evidence="12" type="primary">LOC120264235</name>
</gene>
<evidence type="ECO:0000256" key="6">
    <source>
        <dbReference type="ARBA" id="ARBA00023136"/>
    </source>
</evidence>
<accession>A0AB40BKR1</accession>
<evidence type="ECO:0000256" key="7">
    <source>
        <dbReference type="PROSITE-ProRule" id="PRU00023"/>
    </source>
</evidence>
<dbReference type="Pfam" id="PF12796">
    <property type="entry name" value="Ank_2"/>
    <property type="match status" value="2"/>
</dbReference>
<feature type="transmembrane region" description="Helical" evidence="9">
    <location>
        <begin position="492"/>
        <end position="520"/>
    </location>
</feature>
<dbReference type="GeneID" id="120264235"/>
<keyword evidence="4 9" id="KW-1133">Transmembrane helix</keyword>
<dbReference type="PROSITE" id="PS50297">
    <property type="entry name" value="ANK_REP_REGION"/>
    <property type="match status" value="2"/>
</dbReference>
<feature type="transmembrane region" description="Helical" evidence="9">
    <location>
        <begin position="451"/>
        <end position="471"/>
    </location>
</feature>
<feature type="region of interest" description="Disordered" evidence="8">
    <location>
        <begin position="268"/>
        <end position="289"/>
    </location>
</feature>
<evidence type="ECO:0000256" key="3">
    <source>
        <dbReference type="ARBA" id="ARBA00022737"/>
    </source>
</evidence>
<keyword evidence="2 9" id="KW-0812">Transmembrane</keyword>
<dbReference type="Pfam" id="PF00023">
    <property type="entry name" value="Ank"/>
    <property type="match status" value="1"/>
</dbReference>
<name>A0AB40BKR1_DIOCR</name>
<dbReference type="PANTHER" id="PTHR24186">
    <property type="entry name" value="PROTEIN PHOSPHATASE 1 REGULATORY SUBUNIT"/>
    <property type="match status" value="1"/>
</dbReference>
<dbReference type="InterPro" id="IPR002110">
    <property type="entry name" value="Ankyrin_rpt"/>
</dbReference>
<keyword evidence="6 9" id="KW-0472">Membrane</keyword>
<reference evidence="12" key="2">
    <citation type="submission" date="2025-08" db="UniProtKB">
        <authorList>
            <consortium name="RefSeq"/>
        </authorList>
    </citation>
    <scope>IDENTIFICATION</scope>
</reference>
<dbReference type="GO" id="GO:0005886">
    <property type="term" value="C:plasma membrane"/>
    <property type="evidence" value="ECO:0007669"/>
    <property type="project" value="TreeGrafter"/>
</dbReference>
<comment type="subcellular location">
    <subcellularLocation>
        <location evidence="1">Membrane</location>
        <topology evidence="1">Multi-pass membrane protein</topology>
    </subcellularLocation>
</comment>
<feature type="transmembrane region" description="Helical" evidence="9">
    <location>
        <begin position="312"/>
        <end position="334"/>
    </location>
</feature>
<keyword evidence="11" id="KW-1185">Reference proteome</keyword>
<evidence type="ECO:0000256" key="9">
    <source>
        <dbReference type="SAM" id="Phobius"/>
    </source>
</evidence>
<dbReference type="AlphaFoldDB" id="A0AB40BKR1"/>
<proteinExistence type="predicted"/>
<dbReference type="RefSeq" id="XP_039127973.1">
    <property type="nucleotide sequence ID" value="XM_039272039.1"/>
</dbReference>
<dbReference type="Proteomes" id="UP001515500">
    <property type="component" value="Chromosome 1"/>
</dbReference>
<keyword evidence="3" id="KW-0677">Repeat</keyword>
<feature type="transmembrane region" description="Helical" evidence="9">
    <location>
        <begin position="411"/>
        <end position="431"/>
    </location>
</feature>
<dbReference type="Pfam" id="PF13962">
    <property type="entry name" value="PGG"/>
    <property type="match status" value="1"/>
</dbReference>
<dbReference type="Gene3D" id="1.25.40.20">
    <property type="entry name" value="Ankyrin repeat-containing domain"/>
    <property type="match status" value="2"/>
</dbReference>